<gene>
    <name evidence="1" type="ORF">Enr13x_50220</name>
</gene>
<dbReference type="RefSeq" id="WP_145389354.1">
    <property type="nucleotide sequence ID" value="NZ_CP037423.1"/>
</dbReference>
<dbReference type="KEGG" id="snep:Enr13x_50220"/>
<accession>A0A518HWC1</accession>
<evidence type="ECO:0000313" key="2">
    <source>
        <dbReference type="Proteomes" id="UP000319004"/>
    </source>
</evidence>
<dbReference type="AlphaFoldDB" id="A0A518HWC1"/>
<reference evidence="1 2" key="1">
    <citation type="submission" date="2019-03" db="EMBL/GenBank/DDBJ databases">
        <title>Deep-cultivation of Planctomycetes and their phenomic and genomic characterization uncovers novel biology.</title>
        <authorList>
            <person name="Wiegand S."/>
            <person name="Jogler M."/>
            <person name="Boedeker C."/>
            <person name="Pinto D."/>
            <person name="Vollmers J."/>
            <person name="Rivas-Marin E."/>
            <person name="Kohn T."/>
            <person name="Peeters S.H."/>
            <person name="Heuer A."/>
            <person name="Rast P."/>
            <person name="Oberbeckmann S."/>
            <person name="Bunk B."/>
            <person name="Jeske O."/>
            <person name="Meyerdierks A."/>
            <person name="Storesund J.E."/>
            <person name="Kallscheuer N."/>
            <person name="Luecker S."/>
            <person name="Lage O.M."/>
            <person name="Pohl T."/>
            <person name="Merkel B.J."/>
            <person name="Hornburger P."/>
            <person name="Mueller R.-W."/>
            <person name="Bruemmer F."/>
            <person name="Labrenz M."/>
            <person name="Spormann A.M."/>
            <person name="Op den Camp H."/>
            <person name="Overmann J."/>
            <person name="Amann R."/>
            <person name="Jetten M.S.M."/>
            <person name="Mascher T."/>
            <person name="Medema M.H."/>
            <person name="Devos D.P."/>
            <person name="Kaster A.-K."/>
            <person name="Ovreas L."/>
            <person name="Rohde M."/>
            <person name="Galperin M.Y."/>
            <person name="Jogler C."/>
        </authorList>
    </citation>
    <scope>NUCLEOTIDE SEQUENCE [LARGE SCALE GENOMIC DNA]</scope>
    <source>
        <strain evidence="1 2">Enr13</strain>
    </source>
</reference>
<name>A0A518HWC1_9BACT</name>
<dbReference type="EMBL" id="CP037423">
    <property type="protein sequence ID" value="QDV45148.1"/>
    <property type="molecule type" value="Genomic_DNA"/>
</dbReference>
<protein>
    <submittedName>
        <fullName evidence="1">Uncharacterized protein</fullName>
    </submittedName>
</protein>
<organism evidence="1 2">
    <name type="scientific">Stieleria neptunia</name>
    <dbReference type="NCBI Taxonomy" id="2527979"/>
    <lineage>
        <taxon>Bacteria</taxon>
        <taxon>Pseudomonadati</taxon>
        <taxon>Planctomycetota</taxon>
        <taxon>Planctomycetia</taxon>
        <taxon>Pirellulales</taxon>
        <taxon>Pirellulaceae</taxon>
        <taxon>Stieleria</taxon>
    </lineage>
</organism>
<keyword evidence="2" id="KW-1185">Reference proteome</keyword>
<evidence type="ECO:0000313" key="1">
    <source>
        <dbReference type="EMBL" id="QDV45148.1"/>
    </source>
</evidence>
<sequence length="88" mass="9394">MSAYSERFQRKELKMMQTAIVSPVNREDSSAPPHSSGAEGLGYALWRFDGVQWQLKKNCALDGAAVGPPPTVPGKFAGQLRATACVAG</sequence>
<dbReference type="OrthoDB" id="291829at2"/>
<proteinExistence type="predicted"/>
<dbReference type="Proteomes" id="UP000319004">
    <property type="component" value="Chromosome"/>
</dbReference>